<feature type="domain" description="Plastocyanin-like" evidence="3">
    <location>
        <begin position="144"/>
        <end position="211"/>
    </location>
</feature>
<dbReference type="GO" id="GO:0005507">
    <property type="term" value="F:copper ion binding"/>
    <property type="evidence" value="ECO:0007669"/>
    <property type="project" value="InterPro"/>
</dbReference>
<gene>
    <name evidence="4" type="ORF">HNQ77_000883</name>
</gene>
<comment type="caution">
    <text evidence="4">The sequence shown here is derived from an EMBL/GenBank/DDBJ whole genome shotgun (WGS) entry which is preliminary data.</text>
</comment>
<dbReference type="InterPro" id="IPR008972">
    <property type="entry name" value="Cupredoxin"/>
</dbReference>
<dbReference type="InterPro" id="IPR011706">
    <property type="entry name" value="Cu-oxidase_C"/>
</dbReference>
<dbReference type="CDD" id="cd13891">
    <property type="entry name" value="CuRO_3_CotA_like"/>
    <property type="match status" value="1"/>
</dbReference>
<dbReference type="InterPro" id="IPR011707">
    <property type="entry name" value="Cu-oxidase-like_N"/>
</dbReference>
<evidence type="ECO:0000259" key="3">
    <source>
        <dbReference type="Pfam" id="PF07732"/>
    </source>
</evidence>
<dbReference type="Proteomes" id="UP000538666">
    <property type="component" value="Unassembled WGS sequence"/>
</dbReference>
<sequence>MTDLFRSTRRTFLKTSSLIVAGTGLGWAEAPSDALDPSTLTPFVDPLPIPRVLTPSGKRANPEHHGEQLPFYRVSMREISQKVHRDLPATRMWSFEDSFPGPTLEVQSGQGAIVEWANALPIRHFLPIDHTLHGAEKSVPEVRSVIHLHGGRTPPDSDGYPENWVVPGKSQNCFYPAKQDAALLFYHDHTMGINRLNIYAGMQGLFIVRDPLEASLNLPSGKYEIPMLICDRMLRKDGQLSYPVSEHPDRPWVPEVFGNAMLVNGKLLPYHEVEPRKYRLRIMNGSNARFYRFSLENKKPLSVIGDDQGLLSAPVTVQKIPLAPAERTDLVVDFSDMAGTHVKLISDSFDILEFRVSAKAAGDASPLPSTLRPPLRLDPATAVTTRRLTLDERMDDIQRSMGMLLNNTPWHMPITEKPTLGTTEIWELVNLTDDSHPIHLHLVRFQILDRRRFDQFEYQTKGTLRYTGAAIPPESHEAGWKDTVRADPAMVTRIIIPFEGYAGRYVWHCHILEHEDNEMMRPFEVLAAPEKA</sequence>
<evidence type="ECO:0000313" key="5">
    <source>
        <dbReference type="Proteomes" id="UP000538666"/>
    </source>
</evidence>
<protein>
    <submittedName>
        <fullName evidence="4">Spore coat protein A</fullName>
    </submittedName>
</protein>
<dbReference type="Pfam" id="PF00394">
    <property type="entry name" value="Cu-oxidase"/>
    <property type="match status" value="1"/>
</dbReference>
<dbReference type="Pfam" id="PF07731">
    <property type="entry name" value="Cu-oxidase_2"/>
    <property type="match status" value="1"/>
</dbReference>
<dbReference type="EMBL" id="JACHEK010000002">
    <property type="protein sequence ID" value="MBB6142939.1"/>
    <property type="molecule type" value="Genomic_DNA"/>
</dbReference>
<dbReference type="Pfam" id="PF07732">
    <property type="entry name" value="Cu-oxidase_3"/>
    <property type="match status" value="1"/>
</dbReference>
<dbReference type="SUPFAM" id="SSF49503">
    <property type="entry name" value="Cupredoxins"/>
    <property type="match status" value="3"/>
</dbReference>
<dbReference type="InterPro" id="IPR001117">
    <property type="entry name" value="Cu-oxidase_2nd"/>
</dbReference>
<proteinExistence type="predicted"/>
<evidence type="ECO:0000259" key="2">
    <source>
        <dbReference type="Pfam" id="PF07731"/>
    </source>
</evidence>
<accession>A0A841JT59</accession>
<dbReference type="AlphaFoldDB" id="A0A841JT59"/>
<dbReference type="Gene3D" id="2.60.40.420">
    <property type="entry name" value="Cupredoxins - blue copper proteins"/>
    <property type="match status" value="3"/>
</dbReference>
<dbReference type="PROSITE" id="PS51318">
    <property type="entry name" value="TAT"/>
    <property type="match status" value="1"/>
</dbReference>
<dbReference type="GO" id="GO:0016491">
    <property type="term" value="F:oxidoreductase activity"/>
    <property type="evidence" value="ECO:0007669"/>
    <property type="project" value="InterPro"/>
</dbReference>
<feature type="domain" description="Plastocyanin-like" evidence="1">
    <location>
        <begin position="268"/>
        <end position="336"/>
    </location>
</feature>
<dbReference type="PANTHER" id="PTHR48267">
    <property type="entry name" value="CUPREDOXIN SUPERFAMILY PROTEIN"/>
    <property type="match status" value="1"/>
</dbReference>
<evidence type="ECO:0000313" key="4">
    <source>
        <dbReference type="EMBL" id="MBB6142939.1"/>
    </source>
</evidence>
<feature type="domain" description="Plastocyanin-like" evidence="2">
    <location>
        <begin position="400"/>
        <end position="526"/>
    </location>
</feature>
<dbReference type="InterPro" id="IPR045087">
    <property type="entry name" value="Cu-oxidase_fam"/>
</dbReference>
<dbReference type="InterPro" id="IPR006311">
    <property type="entry name" value="TAT_signal"/>
</dbReference>
<keyword evidence="5" id="KW-1185">Reference proteome</keyword>
<dbReference type="CDD" id="cd13868">
    <property type="entry name" value="CuRO_2_CotA_like"/>
    <property type="match status" value="1"/>
</dbReference>
<dbReference type="PANTHER" id="PTHR48267:SF1">
    <property type="entry name" value="BILIRUBIN OXIDASE"/>
    <property type="match status" value="1"/>
</dbReference>
<evidence type="ECO:0000259" key="1">
    <source>
        <dbReference type="Pfam" id="PF00394"/>
    </source>
</evidence>
<organism evidence="4 5">
    <name type="scientific">Silvibacterium bohemicum</name>
    <dbReference type="NCBI Taxonomy" id="1577686"/>
    <lineage>
        <taxon>Bacteria</taxon>
        <taxon>Pseudomonadati</taxon>
        <taxon>Acidobacteriota</taxon>
        <taxon>Terriglobia</taxon>
        <taxon>Terriglobales</taxon>
        <taxon>Acidobacteriaceae</taxon>
        <taxon>Silvibacterium</taxon>
    </lineage>
</organism>
<keyword evidence="4" id="KW-0167">Capsid protein</keyword>
<dbReference type="CDD" id="cd13844">
    <property type="entry name" value="CuRO_1_BOD_CotA_like"/>
    <property type="match status" value="1"/>
</dbReference>
<name>A0A841JT59_9BACT</name>
<keyword evidence="4" id="KW-0946">Virion</keyword>
<dbReference type="RefSeq" id="WP_050061890.1">
    <property type="nucleotide sequence ID" value="NZ_JACHEK010000002.1"/>
</dbReference>
<dbReference type="OrthoDB" id="9757546at2"/>
<reference evidence="4 5" key="1">
    <citation type="submission" date="2020-08" db="EMBL/GenBank/DDBJ databases">
        <title>Genomic Encyclopedia of Type Strains, Phase IV (KMG-IV): sequencing the most valuable type-strain genomes for metagenomic binning, comparative biology and taxonomic classification.</title>
        <authorList>
            <person name="Goeker M."/>
        </authorList>
    </citation>
    <scope>NUCLEOTIDE SEQUENCE [LARGE SCALE GENOMIC DNA]</scope>
    <source>
        <strain evidence="4 5">DSM 103733</strain>
    </source>
</reference>